<dbReference type="Proteomes" id="UP001055153">
    <property type="component" value="Unassembled WGS sequence"/>
</dbReference>
<dbReference type="PANTHER" id="PTHR35175:SF2">
    <property type="entry name" value="DUF1289 DOMAIN-CONTAINING PROTEIN"/>
    <property type="match status" value="1"/>
</dbReference>
<evidence type="ECO:0000313" key="1">
    <source>
        <dbReference type="EMBL" id="GJD98236.1"/>
    </source>
</evidence>
<comment type="caution">
    <text evidence="1">The sequence shown here is derived from an EMBL/GenBank/DDBJ whole genome shotgun (WGS) entry which is preliminary data.</text>
</comment>
<proteinExistence type="predicted"/>
<dbReference type="Pfam" id="PF06945">
    <property type="entry name" value="DUF1289"/>
    <property type="match status" value="1"/>
</dbReference>
<protein>
    <recommendedName>
        <fullName evidence="3">Fe-S protein</fullName>
    </recommendedName>
</protein>
<dbReference type="RefSeq" id="WP_238233194.1">
    <property type="nucleotide sequence ID" value="NZ_BPQQ01000002.1"/>
</dbReference>
<organism evidence="1 2">
    <name type="scientific">Methylobacterium isbiliense</name>
    <dbReference type="NCBI Taxonomy" id="315478"/>
    <lineage>
        <taxon>Bacteria</taxon>
        <taxon>Pseudomonadati</taxon>
        <taxon>Pseudomonadota</taxon>
        <taxon>Alphaproteobacteria</taxon>
        <taxon>Hyphomicrobiales</taxon>
        <taxon>Methylobacteriaceae</taxon>
        <taxon>Methylobacterium</taxon>
    </lineage>
</organism>
<dbReference type="EMBL" id="BPQQ01000002">
    <property type="protein sequence ID" value="GJD98236.1"/>
    <property type="molecule type" value="Genomic_DNA"/>
</dbReference>
<name>A0ABQ4S5K4_9HYPH</name>
<sequence>MPPPSSPCTRICVLDPVTGLCEGCGRTRDEIAAWGSLSEPERKRIMTLLPDRLAAAVPRPARRPVPSPA</sequence>
<evidence type="ECO:0000313" key="2">
    <source>
        <dbReference type="Proteomes" id="UP001055153"/>
    </source>
</evidence>
<evidence type="ECO:0008006" key="3">
    <source>
        <dbReference type="Google" id="ProtNLM"/>
    </source>
</evidence>
<gene>
    <name evidence="1" type="ORF">GMJLKIPL_0143</name>
</gene>
<reference evidence="1" key="2">
    <citation type="submission" date="2021-08" db="EMBL/GenBank/DDBJ databases">
        <authorList>
            <person name="Tani A."/>
            <person name="Ola A."/>
            <person name="Ogura Y."/>
            <person name="Katsura K."/>
            <person name="Hayashi T."/>
        </authorList>
    </citation>
    <scope>NUCLEOTIDE SEQUENCE</scope>
    <source>
        <strain evidence="1">DSM 17168</strain>
    </source>
</reference>
<dbReference type="InterPro" id="IPR010710">
    <property type="entry name" value="DUF1289"/>
</dbReference>
<dbReference type="PANTHER" id="PTHR35175">
    <property type="entry name" value="DUF1289 DOMAIN-CONTAINING PROTEIN"/>
    <property type="match status" value="1"/>
</dbReference>
<reference evidence="1" key="1">
    <citation type="journal article" date="2021" name="Front. Microbiol.">
        <title>Comprehensive Comparative Genomics and Phenotyping of Methylobacterium Species.</title>
        <authorList>
            <person name="Alessa O."/>
            <person name="Ogura Y."/>
            <person name="Fujitani Y."/>
            <person name="Takami H."/>
            <person name="Hayashi T."/>
            <person name="Sahin N."/>
            <person name="Tani A."/>
        </authorList>
    </citation>
    <scope>NUCLEOTIDE SEQUENCE</scope>
    <source>
        <strain evidence="1">DSM 17168</strain>
    </source>
</reference>
<accession>A0ABQ4S5K4</accession>
<keyword evidence="2" id="KW-1185">Reference proteome</keyword>